<organism evidence="2 3">
    <name type="scientific">Candidatus Falkowbacteria bacterium CG_4_10_14_0_2_um_filter_41_15</name>
    <dbReference type="NCBI Taxonomy" id="1974554"/>
    <lineage>
        <taxon>Bacteria</taxon>
        <taxon>Candidatus Falkowiibacteriota</taxon>
    </lineage>
</organism>
<feature type="non-terminal residue" evidence="2">
    <location>
        <position position="198"/>
    </location>
</feature>
<proteinExistence type="predicted"/>
<accession>A0A2M7VWZ8</accession>
<dbReference type="EMBL" id="PFPX01000101">
    <property type="protein sequence ID" value="PJA08867.1"/>
    <property type="molecule type" value="Genomic_DNA"/>
</dbReference>
<gene>
    <name evidence="2" type="ORF">COX68_03685</name>
</gene>
<sequence length="198" mass="20924">MGNGSNSVTLGNTSITKTILNGNVGIGTTGPGAKLEVSGARAQIKITNTNASGVVAYIGNGAYDDSWLRITTNGASTYRDLAIGKLYIGTSGGAYANTLCSSAVGSGTVGSCSSSIRYKKDIAEMNLGLDTVLQLNPVTFNWKYNDQSDYGFLAEDLEKIDPMLVFYKDGQVEGVKYDRLTAVLANAIQEQQLQINSL</sequence>
<dbReference type="PROSITE" id="PS51688">
    <property type="entry name" value="ICA"/>
    <property type="match status" value="1"/>
</dbReference>
<reference evidence="3" key="1">
    <citation type="submission" date="2017-09" db="EMBL/GenBank/DDBJ databases">
        <title>Depth-based differentiation of microbial function through sediment-hosted aquifers and enrichment of novel symbionts in the deep terrestrial subsurface.</title>
        <authorList>
            <person name="Probst A.J."/>
            <person name="Ladd B."/>
            <person name="Jarett J.K."/>
            <person name="Geller-Mcgrath D.E."/>
            <person name="Sieber C.M.K."/>
            <person name="Emerson J.B."/>
            <person name="Anantharaman K."/>
            <person name="Thomas B.C."/>
            <person name="Malmstrom R."/>
            <person name="Stieglmeier M."/>
            <person name="Klingl A."/>
            <person name="Woyke T."/>
            <person name="Ryan C.M."/>
            <person name="Banfield J.F."/>
        </authorList>
    </citation>
    <scope>NUCLEOTIDE SEQUENCE [LARGE SCALE GENOMIC DNA]</scope>
</reference>
<comment type="caution">
    <text evidence="2">The sequence shown here is derived from an EMBL/GenBank/DDBJ whole genome shotgun (WGS) entry which is preliminary data.</text>
</comment>
<dbReference type="Pfam" id="PF13884">
    <property type="entry name" value="Peptidase_S74"/>
    <property type="match status" value="1"/>
</dbReference>
<dbReference type="AlphaFoldDB" id="A0A2M7VWZ8"/>
<name>A0A2M7VWZ8_9BACT</name>
<dbReference type="Proteomes" id="UP000228743">
    <property type="component" value="Unassembled WGS sequence"/>
</dbReference>
<protein>
    <recommendedName>
        <fullName evidence="1">Peptidase S74 domain-containing protein</fullName>
    </recommendedName>
</protein>
<evidence type="ECO:0000313" key="3">
    <source>
        <dbReference type="Proteomes" id="UP000228743"/>
    </source>
</evidence>
<evidence type="ECO:0000259" key="1">
    <source>
        <dbReference type="PROSITE" id="PS51688"/>
    </source>
</evidence>
<dbReference type="InterPro" id="IPR030392">
    <property type="entry name" value="S74_ICA"/>
</dbReference>
<evidence type="ECO:0000313" key="2">
    <source>
        <dbReference type="EMBL" id="PJA08867.1"/>
    </source>
</evidence>
<feature type="domain" description="Peptidase S74" evidence="1">
    <location>
        <begin position="114"/>
        <end position="198"/>
    </location>
</feature>